<dbReference type="eggNOG" id="COG5012">
    <property type="taxonomic scope" value="Bacteria"/>
</dbReference>
<dbReference type="GO" id="GO:0003824">
    <property type="term" value="F:catalytic activity"/>
    <property type="evidence" value="ECO:0007669"/>
    <property type="project" value="InterPro"/>
</dbReference>
<dbReference type="KEGG" id="amt:Amet_2955"/>
<dbReference type="OrthoDB" id="5756833at2"/>
<organism evidence="1 2">
    <name type="scientific">Alkaliphilus metalliredigens (strain QYMF)</name>
    <dbReference type="NCBI Taxonomy" id="293826"/>
    <lineage>
        <taxon>Bacteria</taxon>
        <taxon>Bacillati</taxon>
        <taxon>Bacillota</taxon>
        <taxon>Clostridia</taxon>
        <taxon>Peptostreptococcales</taxon>
        <taxon>Natronincolaceae</taxon>
        <taxon>Alkaliphilus</taxon>
    </lineage>
</organism>
<evidence type="ECO:0000313" key="2">
    <source>
        <dbReference type="Proteomes" id="UP000001572"/>
    </source>
</evidence>
<evidence type="ECO:0000313" key="1">
    <source>
        <dbReference type="EMBL" id="ABR49105.1"/>
    </source>
</evidence>
<dbReference type="InterPro" id="IPR016176">
    <property type="entry name" value="Cbl-dep_enz_cat"/>
</dbReference>
<dbReference type="HOGENOM" id="CLU_495139_0_0_9"/>
<protein>
    <recommendedName>
        <fullName evidence="3">Cobalamin B12-binding domain protein</fullName>
    </recommendedName>
</protein>
<evidence type="ECO:0008006" key="3">
    <source>
        <dbReference type="Google" id="ProtNLM"/>
    </source>
</evidence>
<dbReference type="Proteomes" id="UP000001572">
    <property type="component" value="Chromosome"/>
</dbReference>
<dbReference type="AlphaFoldDB" id="A6TSD7"/>
<accession>A6TSD7</accession>
<dbReference type="SUPFAM" id="SSF51703">
    <property type="entry name" value="Cobalamin (vitamin B12)-dependent enzymes"/>
    <property type="match status" value="1"/>
</dbReference>
<proteinExistence type="predicted"/>
<reference evidence="2" key="1">
    <citation type="journal article" date="2016" name="Genome Announc.">
        <title>Complete genome sequence of Alkaliphilus metalliredigens strain QYMF, an alkaliphilic and metal-reducing bacterium isolated from borax-contaminated leachate ponds.</title>
        <authorList>
            <person name="Hwang C."/>
            <person name="Copeland A."/>
            <person name="Lucas S."/>
            <person name="Lapidus A."/>
            <person name="Barry K."/>
            <person name="Detter J.C."/>
            <person name="Glavina Del Rio T."/>
            <person name="Hammon N."/>
            <person name="Israni S."/>
            <person name="Dalin E."/>
            <person name="Tice H."/>
            <person name="Pitluck S."/>
            <person name="Chertkov O."/>
            <person name="Brettin T."/>
            <person name="Bruce D."/>
            <person name="Han C."/>
            <person name="Schmutz J."/>
            <person name="Larimer F."/>
            <person name="Land M.L."/>
            <person name="Hauser L."/>
            <person name="Kyrpides N."/>
            <person name="Mikhailova N."/>
            <person name="Ye Q."/>
            <person name="Zhou J."/>
            <person name="Richardson P."/>
            <person name="Fields M.W."/>
        </authorList>
    </citation>
    <scope>NUCLEOTIDE SEQUENCE [LARGE SCALE GENOMIC DNA]</scope>
    <source>
        <strain evidence="2">QYMF</strain>
    </source>
</reference>
<sequence length="636" mass="71870">MFALDTDIFAFVKPSLDAHTLGINSAAELLRDCGYEVIIGDEVIAKAMNDFKYEVNQKIVLDWIKCNKISRIGLSYRLDQDEAVNMVGHFMNELQSSNFLSYQGGPIKAVFFGGLPKASEIIDKEQKGFVKTFKGGESVRQSLAKMDVPEERIPKDIMEGSLYDDLRMEFGKDVINAQAYDGFMPVDKSGYVDYGTKNDSVMKRIDNNMKTASTPLMRAHVGPYSSSVDRLDSVKEFISWAKYLADTKYLDILSIGSSQLTQSNFGEDWEDKANGGGVPVNSPEEYRMIVEAAKPLLVRTYAGTKNIPQLAEMHEKNLNICWHALSLWWFNKVDERGPYDLYTNLNQHIETLKYIAKTGKPFEPNVPHHFAFRGADDVTYIVSAYLSAKLAKKMGVKTLILQNMLNTPRFTWGIQDLAKSRAMLALVKGLEDQNFRVVLQPRAGLDYFKPDLNEAKMQLAAVAALMDDIDPHNETSPPMIHVVSYSEASHLATPDIINESIKITQYSLQKYRELRRQGKVEDMSKNIDIQGRVLELLDSAKTMISGIEKHIKNPYSPEGFYKIFAAGFLPAPYLWGEVEEFKHVRAWKTKPIKGGVKIVDEANNPVKADKVVDYASKNVKEVEYIVKQKMLAEHKY</sequence>
<dbReference type="Gene3D" id="3.20.20.240">
    <property type="entry name" value="Methylmalonyl-CoA mutase"/>
    <property type="match status" value="1"/>
</dbReference>
<dbReference type="GO" id="GO:0031419">
    <property type="term" value="F:cobalamin binding"/>
    <property type="evidence" value="ECO:0007669"/>
    <property type="project" value="InterPro"/>
</dbReference>
<name>A6TSD7_ALKMQ</name>
<gene>
    <name evidence="1" type="ordered locus">Amet_2955</name>
</gene>
<keyword evidence="2" id="KW-1185">Reference proteome</keyword>
<dbReference type="RefSeq" id="WP_012064073.1">
    <property type="nucleotide sequence ID" value="NC_009633.1"/>
</dbReference>
<dbReference type="STRING" id="293826.Amet_2955"/>
<dbReference type="EMBL" id="CP000724">
    <property type="protein sequence ID" value="ABR49105.1"/>
    <property type="molecule type" value="Genomic_DNA"/>
</dbReference>